<feature type="compositionally biased region" description="Basic residues" evidence="7">
    <location>
        <begin position="426"/>
        <end position="436"/>
    </location>
</feature>
<feature type="transmembrane region" description="Helical" evidence="8">
    <location>
        <begin position="501"/>
        <end position="523"/>
    </location>
</feature>
<evidence type="ECO:0000256" key="1">
    <source>
        <dbReference type="ARBA" id="ARBA00004651"/>
    </source>
</evidence>
<feature type="transmembrane region" description="Helical" evidence="8">
    <location>
        <begin position="565"/>
        <end position="586"/>
    </location>
</feature>
<dbReference type="SUPFAM" id="SSF103378">
    <property type="entry name" value="2-methylcitrate dehydratase PrpD"/>
    <property type="match status" value="1"/>
</dbReference>
<feature type="region of interest" description="Disordered" evidence="7">
    <location>
        <begin position="460"/>
        <end position="482"/>
    </location>
</feature>
<dbReference type="RefSeq" id="WP_285450539.1">
    <property type="nucleotide sequence ID" value="NZ_CP127173.1"/>
</dbReference>
<dbReference type="InterPro" id="IPR045336">
    <property type="entry name" value="MmgE_PrpD_N"/>
</dbReference>
<feature type="transmembrane region" description="Helical" evidence="8">
    <location>
        <begin position="722"/>
        <end position="747"/>
    </location>
</feature>
<evidence type="ECO:0000256" key="2">
    <source>
        <dbReference type="ARBA" id="ARBA00022448"/>
    </source>
</evidence>
<feature type="transmembrane region" description="Helical" evidence="8">
    <location>
        <begin position="759"/>
        <end position="777"/>
    </location>
</feature>
<feature type="domain" description="Major facilitator superfamily (MFS) profile" evidence="9">
    <location>
        <begin position="492"/>
        <end position="910"/>
    </location>
</feature>
<evidence type="ECO:0000256" key="5">
    <source>
        <dbReference type="ARBA" id="ARBA00022989"/>
    </source>
</evidence>
<evidence type="ECO:0000256" key="7">
    <source>
        <dbReference type="SAM" id="MobiDB-lite"/>
    </source>
</evidence>
<evidence type="ECO:0000313" key="11">
    <source>
        <dbReference type="Proteomes" id="UP001227101"/>
    </source>
</evidence>
<dbReference type="Pfam" id="PF07690">
    <property type="entry name" value="MFS_1"/>
    <property type="match status" value="1"/>
</dbReference>
<dbReference type="InterPro" id="IPR020846">
    <property type="entry name" value="MFS_dom"/>
</dbReference>
<keyword evidence="5 8" id="KW-1133">Transmembrane helix</keyword>
<dbReference type="PANTHER" id="PTHR43045">
    <property type="entry name" value="SHIKIMATE TRANSPORTER"/>
    <property type="match status" value="1"/>
</dbReference>
<dbReference type="Gene3D" id="3.30.1330.120">
    <property type="entry name" value="2-methylcitrate dehydratase PrpD"/>
    <property type="match status" value="1"/>
</dbReference>
<keyword evidence="2" id="KW-0813">Transport</keyword>
<dbReference type="EMBL" id="CP127173">
    <property type="protein sequence ID" value="WIV53999.1"/>
    <property type="molecule type" value="Genomic_DNA"/>
</dbReference>
<feature type="region of interest" description="Disordered" evidence="7">
    <location>
        <begin position="369"/>
        <end position="448"/>
    </location>
</feature>
<comment type="subcellular location">
    <subcellularLocation>
        <location evidence="1">Cell membrane</location>
        <topology evidence="1">Multi-pass membrane protein</topology>
    </subcellularLocation>
</comment>
<dbReference type="PROSITE" id="PS50850">
    <property type="entry name" value="MFS"/>
    <property type="match status" value="1"/>
</dbReference>
<evidence type="ECO:0000256" key="8">
    <source>
        <dbReference type="SAM" id="Phobius"/>
    </source>
</evidence>
<feature type="transmembrane region" description="Helical" evidence="8">
    <location>
        <begin position="881"/>
        <end position="902"/>
    </location>
</feature>
<feature type="transmembrane region" description="Helical" evidence="8">
    <location>
        <begin position="789"/>
        <end position="806"/>
    </location>
</feature>
<dbReference type="InterPro" id="IPR036148">
    <property type="entry name" value="MmgE/PrpD_sf"/>
</dbReference>
<dbReference type="SUPFAM" id="SSF103473">
    <property type="entry name" value="MFS general substrate transporter"/>
    <property type="match status" value="1"/>
</dbReference>
<keyword evidence="4 8" id="KW-0812">Transmembrane</keyword>
<dbReference type="Proteomes" id="UP001227101">
    <property type="component" value="Chromosome"/>
</dbReference>
<feature type="transmembrane region" description="Helical" evidence="8">
    <location>
        <begin position="630"/>
        <end position="653"/>
    </location>
</feature>
<dbReference type="PANTHER" id="PTHR43045:SF1">
    <property type="entry name" value="SHIKIMATE TRANSPORTER"/>
    <property type="match status" value="1"/>
</dbReference>
<sequence>MSPASTEPLARTVGEFAARVRLGDVPPDVVDRARHLILDAVGVALAAGDHEFTRRARRALARFGTGDQPVLGLPDRLAPREAAMLNAVLVHGLDFDDTHSGSVTHVSASALPTALAAAVQHGRSTEDLLLAYILGVEISARVGQVSRGGFHTVGFHPTGVAGAFGSAVAAAKLSGLDADGITAAQEIVGSMASGILEFLAEGAWTKRLHPGWAANSALTAVAFAAEDWPGPPRVYEGRHGLYATHLQGREWDAAELVRDLGTRWELLETAVKPFPSCHFTHGFADAVLALRAEAGFGAADVARIRCFIHPTPGAAVCDPIERKRAPQDDYDAKFSLPFVAAACVSRGRLTLAEFTDEALGDREILELRPARGHRRRPGKPVPARVFGGRRNRPPRRTQALPPRSRPPRPRRAAAVPRGHPREVHRQRGTARGRRAPARALPGRARRRACVRRSPRVLNSLSLPANSRGGTPMPETAPARPVVTGRPLSPARIATSSMIGTLVEIFDFIVYAFMAALVFGPLFFPAASPWMGTLAALGTHAVAFGMRPLGALLFGWLGDTRGRRTALLGSMLLMGTATVAIGLLPTFATAGLWAPVLLVAFRMLQGLAVGGEWGGAVLVAVEHAPKRRRSLYGSFVQLGTVLGIALASAVVLLVSTAVSADVFRAWGWRVPFLASALLVVLGLVLRKRLEETPEFVAELAKHEATTGRRPKVRAVFRDHWRELIAGSLMWSAPCSFLYVLMTGLVAYTKTYVPSLSGLDVQLGLLITSLVLAGLTVLSATRADRWGRERLISWSGVLLVVWAFPAFWLVDTGAFGPMLLAMLVGSVCYAAFNGAVPSLMADLFPVASRYTGCGLCIAFGTAVAGGILPIAGLAVVGETGGSSAPLSLTLILCGVLTLAGVALARRTRQEQTAA</sequence>
<dbReference type="Pfam" id="PF19305">
    <property type="entry name" value="MmgE_PrpD_C"/>
    <property type="match status" value="1"/>
</dbReference>
<gene>
    <name evidence="10" type="ORF">QP939_34730</name>
</gene>
<evidence type="ECO:0000313" key="10">
    <source>
        <dbReference type="EMBL" id="WIV53999.1"/>
    </source>
</evidence>
<dbReference type="InterPro" id="IPR011701">
    <property type="entry name" value="MFS"/>
</dbReference>
<name>A0ABY8XEG3_9PSEU</name>
<feature type="transmembrane region" description="Helical" evidence="8">
    <location>
        <begin position="851"/>
        <end position="875"/>
    </location>
</feature>
<organism evidence="10 11">
    <name type="scientific">Amycolatopsis nalaikhensis</name>
    <dbReference type="NCBI Taxonomy" id="715472"/>
    <lineage>
        <taxon>Bacteria</taxon>
        <taxon>Bacillati</taxon>
        <taxon>Actinomycetota</taxon>
        <taxon>Actinomycetes</taxon>
        <taxon>Pseudonocardiales</taxon>
        <taxon>Pseudonocardiaceae</taxon>
        <taxon>Amycolatopsis</taxon>
    </lineage>
</organism>
<dbReference type="InterPro" id="IPR036259">
    <property type="entry name" value="MFS_trans_sf"/>
</dbReference>
<feature type="transmembrane region" description="Helical" evidence="8">
    <location>
        <begin position="665"/>
        <end position="684"/>
    </location>
</feature>
<reference evidence="10 11" key="1">
    <citation type="submission" date="2023-06" db="EMBL/GenBank/DDBJ databases">
        <authorList>
            <person name="Oyuntsetseg B."/>
            <person name="Kim S.B."/>
        </authorList>
    </citation>
    <scope>NUCLEOTIDE SEQUENCE [LARGE SCALE GENOMIC DNA]</scope>
    <source>
        <strain evidence="10 11">2-2</strain>
    </source>
</reference>
<accession>A0ABY8XEG3</accession>
<feature type="transmembrane region" description="Helical" evidence="8">
    <location>
        <begin position="812"/>
        <end position="830"/>
    </location>
</feature>
<feature type="transmembrane region" description="Helical" evidence="8">
    <location>
        <begin position="592"/>
        <end position="618"/>
    </location>
</feature>
<dbReference type="InterPro" id="IPR045337">
    <property type="entry name" value="MmgE_PrpD_C"/>
</dbReference>
<keyword evidence="3" id="KW-1003">Cell membrane</keyword>
<proteinExistence type="predicted"/>
<dbReference type="InterPro" id="IPR042188">
    <property type="entry name" value="MmgE/PrpD_sf_2"/>
</dbReference>
<evidence type="ECO:0000256" key="4">
    <source>
        <dbReference type="ARBA" id="ARBA00022692"/>
    </source>
</evidence>
<keyword evidence="11" id="KW-1185">Reference proteome</keyword>
<dbReference type="InterPro" id="IPR042183">
    <property type="entry name" value="MmgE/PrpD_sf_1"/>
</dbReference>
<evidence type="ECO:0000256" key="3">
    <source>
        <dbReference type="ARBA" id="ARBA00022475"/>
    </source>
</evidence>
<dbReference type="Gene3D" id="1.10.4100.10">
    <property type="entry name" value="2-methylcitrate dehydratase PrpD"/>
    <property type="match status" value="1"/>
</dbReference>
<evidence type="ECO:0000259" key="9">
    <source>
        <dbReference type="PROSITE" id="PS50850"/>
    </source>
</evidence>
<keyword evidence="6 8" id="KW-0472">Membrane</keyword>
<dbReference type="Gene3D" id="1.20.1250.20">
    <property type="entry name" value="MFS general substrate transporter like domains"/>
    <property type="match status" value="2"/>
</dbReference>
<dbReference type="Pfam" id="PF03972">
    <property type="entry name" value="MmgE_PrpD_N"/>
    <property type="match status" value="1"/>
</dbReference>
<evidence type="ECO:0000256" key="6">
    <source>
        <dbReference type="ARBA" id="ARBA00023136"/>
    </source>
</evidence>
<protein>
    <submittedName>
        <fullName evidence="10">MFS transporter</fullName>
    </submittedName>
</protein>